<comment type="caution">
    <text evidence="3">The sequence shown here is derived from an EMBL/GenBank/DDBJ whole genome shotgun (WGS) entry which is preliminary data.</text>
</comment>
<sequence length="380" mass="41916">MPIEQETVSADDWVSDESEFYGEEQQQNHWESRTTLFNTQEYWNNHSSLVQVISFQSRARSQATHSTENITSASAHARGADSSGGLQAGRKGANETSEAPLSISKGKAKRGMTSPGQVPPFRQPGEGHPLWYQATETLPEFFKGCPPAETIREESNIDWFWIGNPHEASKEEDPDIDALIEKGEALLSKHLSKRKKLEEANPSMAQGSITRKLGSDRDVLKQAIADLARETHVVSGKWMLFIRPDDLPRVWKLVCTGVLDNRLGNTAKVATKSVINASPTQLHLICVYTKDCFNTEDVRRVLLELENMGLTTFGATGGIFYKADAYTYLGLSNGNAYKLPASLYSSKDMSSGGSANPRKRPSTLDGWMGGRKKTSNGTSK</sequence>
<organism evidence="3 4">
    <name type="scientific">Saccharata proteae CBS 121410</name>
    <dbReference type="NCBI Taxonomy" id="1314787"/>
    <lineage>
        <taxon>Eukaryota</taxon>
        <taxon>Fungi</taxon>
        <taxon>Dikarya</taxon>
        <taxon>Ascomycota</taxon>
        <taxon>Pezizomycotina</taxon>
        <taxon>Dothideomycetes</taxon>
        <taxon>Dothideomycetes incertae sedis</taxon>
        <taxon>Botryosphaeriales</taxon>
        <taxon>Saccharataceae</taxon>
        <taxon>Saccharata</taxon>
    </lineage>
</organism>
<accession>A0A9P4I094</accession>
<feature type="compositionally biased region" description="Polar residues" evidence="2">
    <location>
        <begin position="64"/>
        <end position="74"/>
    </location>
</feature>
<evidence type="ECO:0000313" key="4">
    <source>
        <dbReference type="Proteomes" id="UP000799776"/>
    </source>
</evidence>
<dbReference type="InterPro" id="IPR023398">
    <property type="entry name" value="TIF_eIF4e-like"/>
</dbReference>
<dbReference type="Pfam" id="PF08939">
    <property type="entry name" value="Bles03"/>
    <property type="match status" value="1"/>
</dbReference>
<dbReference type="PANTHER" id="PTHR31977:SF1">
    <property type="entry name" value="UPF0696 PROTEIN C11ORF68"/>
    <property type="match status" value="1"/>
</dbReference>
<dbReference type="SUPFAM" id="SSF55418">
    <property type="entry name" value="eIF4e-like"/>
    <property type="match status" value="1"/>
</dbReference>
<evidence type="ECO:0000256" key="1">
    <source>
        <dbReference type="ARBA" id="ARBA00010568"/>
    </source>
</evidence>
<keyword evidence="4" id="KW-1185">Reference proteome</keyword>
<feature type="region of interest" description="Disordered" evidence="2">
    <location>
        <begin position="64"/>
        <end position="129"/>
    </location>
</feature>
<comment type="similarity">
    <text evidence="1">Belongs to the UPF0696 family.</text>
</comment>
<dbReference type="OrthoDB" id="10067381at2759"/>
<dbReference type="EMBL" id="ML978716">
    <property type="protein sequence ID" value="KAF2088475.1"/>
    <property type="molecule type" value="Genomic_DNA"/>
</dbReference>
<dbReference type="PANTHER" id="PTHR31977">
    <property type="entry name" value="UPF0696 PROTEIN C11ORF68"/>
    <property type="match status" value="1"/>
</dbReference>
<gene>
    <name evidence="3" type="ORF">K490DRAFT_64525</name>
</gene>
<dbReference type="InterPro" id="IPR015034">
    <property type="entry name" value="Bles03"/>
</dbReference>
<evidence type="ECO:0000313" key="3">
    <source>
        <dbReference type="EMBL" id="KAF2088475.1"/>
    </source>
</evidence>
<protein>
    <submittedName>
        <fullName evidence="3">DUF1917-domain-containing protein</fullName>
    </submittedName>
</protein>
<reference evidence="3" key="1">
    <citation type="journal article" date="2020" name="Stud. Mycol.">
        <title>101 Dothideomycetes genomes: a test case for predicting lifestyles and emergence of pathogens.</title>
        <authorList>
            <person name="Haridas S."/>
            <person name="Albert R."/>
            <person name="Binder M."/>
            <person name="Bloem J."/>
            <person name="Labutti K."/>
            <person name="Salamov A."/>
            <person name="Andreopoulos B."/>
            <person name="Baker S."/>
            <person name="Barry K."/>
            <person name="Bills G."/>
            <person name="Bluhm B."/>
            <person name="Cannon C."/>
            <person name="Castanera R."/>
            <person name="Culley D."/>
            <person name="Daum C."/>
            <person name="Ezra D."/>
            <person name="Gonzalez J."/>
            <person name="Henrissat B."/>
            <person name="Kuo A."/>
            <person name="Liang C."/>
            <person name="Lipzen A."/>
            <person name="Lutzoni F."/>
            <person name="Magnuson J."/>
            <person name="Mondo S."/>
            <person name="Nolan M."/>
            <person name="Ohm R."/>
            <person name="Pangilinan J."/>
            <person name="Park H.-J."/>
            <person name="Ramirez L."/>
            <person name="Alfaro M."/>
            <person name="Sun H."/>
            <person name="Tritt A."/>
            <person name="Yoshinaga Y."/>
            <person name="Zwiers L.-H."/>
            <person name="Turgeon B."/>
            <person name="Goodwin S."/>
            <person name="Spatafora J."/>
            <person name="Crous P."/>
            <person name="Grigoriev I."/>
        </authorList>
    </citation>
    <scope>NUCLEOTIDE SEQUENCE</scope>
    <source>
        <strain evidence="3">CBS 121410</strain>
    </source>
</reference>
<dbReference type="Proteomes" id="UP000799776">
    <property type="component" value="Unassembled WGS sequence"/>
</dbReference>
<dbReference type="AlphaFoldDB" id="A0A9P4I094"/>
<proteinExistence type="inferred from homology"/>
<evidence type="ECO:0000256" key="2">
    <source>
        <dbReference type="SAM" id="MobiDB-lite"/>
    </source>
</evidence>
<dbReference type="Gene3D" id="3.30.760.10">
    <property type="entry name" value="RNA Cap, Translation Initiation Factor Eif4e"/>
    <property type="match status" value="1"/>
</dbReference>
<feature type="region of interest" description="Disordered" evidence="2">
    <location>
        <begin position="347"/>
        <end position="380"/>
    </location>
</feature>
<name>A0A9P4I094_9PEZI</name>